<keyword evidence="10" id="KW-1185">Reference proteome</keyword>
<dbReference type="EMBL" id="PDHH01000005">
    <property type="protein sequence ID" value="PSM51707.1"/>
    <property type="molecule type" value="Genomic_DNA"/>
</dbReference>
<dbReference type="CDD" id="cd24048">
    <property type="entry name" value="ASKHA_NBD_FtsA"/>
    <property type="match status" value="1"/>
</dbReference>
<comment type="function">
    <text evidence="5 6">Cell division protein that is involved in the assembly of the Z ring. May serve as a membrane anchor for the Z ring.</text>
</comment>
<dbReference type="InterPro" id="IPR003494">
    <property type="entry name" value="SHS2_FtsA"/>
</dbReference>
<dbReference type="GO" id="GO:0032153">
    <property type="term" value="C:cell division site"/>
    <property type="evidence" value="ECO:0007669"/>
    <property type="project" value="UniProtKB-UniRule"/>
</dbReference>
<gene>
    <name evidence="5 9" type="primary">ftsA</name>
    <name evidence="9" type="ORF">CQ405_06120</name>
</gene>
<evidence type="ECO:0000256" key="2">
    <source>
        <dbReference type="ARBA" id="ARBA00022618"/>
    </source>
</evidence>
<dbReference type="NCBIfam" id="TIGR01174">
    <property type="entry name" value="ftsA"/>
    <property type="match status" value="1"/>
</dbReference>
<dbReference type="GO" id="GO:0043093">
    <property type="term" value="P:FtsZ-dependent cytokinesis"/>
    <property type="evidence" value="ECO:0007669"/>
    <property type="project" value="UniProtKB-UniRule"/>
</dbReference>
<comment type="subunit">
    <text evidence="5">Self-interacts. Interacts with FtsZ.</text>
</comment>
<dbReference type="Pfam" id="PF02491">
    <property type="entry name" value="SHS2_FTSA"/>
    <property type="match status" value="1"/>
</dbReference>
<dbReference type="Pfam" id="PF14450">
    <property type="entry name" value="FtsA"/>
    <property type="match status" value="1"/>
</dbReference>
<dbReference type="RefSeq" id="WP_106871753.1">
    <property type="nucleotide sequence ID" value="NZ_CP053841.1"/>
</dbReference>
<reference evidence="10" key="1">
    <citation type="submission" date="2017-10" db="EMBL/GenBank/DDBJ databases">
        <title>Campylobacter species from seals.</title>
        <authorList>
            <person name="Gilbert M.J."/>
            <person name="Zomer A.L."/>
            <person name="Timmerman A.J."/>
            <person name="Duim B."/>
            <person name="Wagenaar J.A."/>
        </authorList>
    </citation>
    <scope>NUCLEOTIDE SEQUENCE [LARGE SCALE GENOMIC DNA]</scope>
    <source>
        <strain evidence="10">17S00004-5</strain>
    </source>
</reference>
<dbReference type="HAMAP" id="MF_02033">
    <property type="entry name" value="FtsA"/>
    <property type="match status" value="1"/>
</dbReference>
<dbReference type="Gene3D" id="3.30.420.40">
    <property type="match status" value="1"/>
</dbReference>
<dbReference type="PIRSF" id="PIRSF003101">
    <property type="entry name" value="FtsA"/>
    <property type="match status" value="1"/>
</dbReference>
<dbReference type="InterPro" id="IPR043129">
    <property type="entry name" value="ATPase_NBD"/>
</dbReference>
<evidence type="ECO:0000256" key="1">
    <source>
        <dbReference type="ARBA" id="ARBA00022475"/>
    </source>
</evidence>
<dbReference type="GO" id="GO:0009898">
    <property type="term" value="C:cytoplasmic side of plasma membrane"/>
    <property type="evidence" value="ECO:0007669"/>
    <property type="project" value="UniProtKB-UniRule"/>
</dbReference>
<evidence type="ECO:0000313" key="9">
    <source>
        <dbReference type="EMBL" id="PSM51707.1"/>
    </source>
</evidence>
<proteinExistence type="inferred from homology"/>
<evidence type="ECO:0000313" key="10">
    <source>
        <dbReference type="Proteomes" id="UP000240535"/>
    </source>
</evidence>
<protein>
    <recommendedName>
        <fullName evidence="5 6">Cell division protein FtsA</fullName>
    </recommendedName>
</protein>
<dbReference type="SUPFAM" id="SSF53067">
    <property type="entry name" value="Actin-like ATPase domain"/>
    <property type="match status" value="2"/>
</dbReference>
<keyword evidence="3 5" id="KW-0472">Membrane</keyword>
<feature type="domain" description="SHS2" evidence="8">
    <location>
        <begin position="6"/>
        <end position="192"/>
    </location>
</feature>
<sequence>MNNSFILGLDIGSVDITAAIAKVGDDGFSISGIGKVKTSGLRRGAVTNIEQASISIRKAVLEAQKSAGAIPDHIIVSISGACAKSEKSVGIVSVPSQEITLNEIKRAMQMAEDNTILEKDQIILHVLPYDFKVDGQEHIEDPIGMSGSRLEVCTHVITANENSVKNLIKATQMAGLNIDNMVLAGYASAISTINKDEKSLGVAVMDLGGSTCDIVIHLGNSIIYNYTLPIGSSSITSDLSHALNTPLSSAEELKLNYSKIVTENQKELNIPTMGESSSKHTVSLDIVTNVIYARIEETLMLLAKKLESSEHMKHLGAGIVLTGGMSKLDDIRNLTSAIFDNIPVRVAKPRKVEGLYEISEDPSNSCVVGLCLYGAGEFTPYEVDSNGELKYKENNSIKSNHRIANQKNEKISNSQINDEKKSSPEEGLTNLPELRKNDKNSSFFVKLWNRLTQLF</sequence>
<evidence type="ECO:0000256" key="3">
    <source>
        <dbReference type="ARBA" id="ARBA00023136"/>
    </source>
</evidence>
<evidence type="ECO:0000259" key="8">
    <source>
        <dbReference type="SMART" id="SM00842"/>
    </source>
</evidence>
<comment type="similarity">
    <text evidence="5 6">Belongs to the FtsA/MreB family.</text>
</comment>
<evidence type="ECO:0000256" key="4">
    <source>
        <dbReference type="ARBA" id="ARBA00023306"/>
    </source>
</evidence>
<dbReference type="AlphaFoldDB" id="A0A2P8QZN1"/>
<dbReference type="InterPro" id="IPR050696">
    <property type="entry name" value="FtsA/MreB"/>
</dbReference>
<evidence type="ECO:0000256" key="7">
    <source>
        <dbReference type="SAM" id="MobiDB-lite"/>
    </source>
</evidence>
<feature type="region of interest" description="Disordered" evidence="7">
    <location>
        <begin position="405"/>
        <end position="434"/>
    </location>
</feature>
<dbReference type="Gene3D" id="3.30.1490.110">
    <property type="match status" value="1"/>
</dbReference>
<keyword evidence="2 5" id="KW-0132">Cell division</keyword>
<dbReference type="OrthoDB" id="9810567at2"/>
<organism evidence="9 10">
    <name type="scientific">Campylobacter blaseri</name>
    <dbReference type="NCBI Taxonomy" id="2042961"/>
    <lineage>
        <taxon>Bacteria</taxon>
        <taxon>Pseudomonadati</taxon>
        <taxon>Campylobacterota</taxon>
        <taxon>Epsilonproteobacteria</taxon>
        <taxon>Campylobacterales</taxon>
        <taxon>Campylobacteraceae</taxon>
        <taxon>Campylobacter</taxon>
    </lineage>
</organism>
<dbReference type="Proteomes" id="UP000240535">
    <property type="component" value="Unassembled WGS sequence"/>
</dbReference>
<evidence type="ECO:0000256" key="6">
    <source>
        <dbReference type="PIRNR" id="PIRNR003101"/>
    </source>
</evidence>
<dbReference type="PANTHER" id="PTHR32432:SF4">
    <property type="entry name" value="CELL DIVISION PROTEIN FTSA"/>
    <property type="match status" value="1"/>
</dbReference>
<dbReference type="InterPro" id="IPR020823">
    <property type="entry name" value="Cell_div_FtsA"/>
</dbReference>
<dbReference type="SMART" id="SM00842">
    <property type="entry name" value="FtsA"/>
    <property type="match status" value="1"/>
</dbReference>
<comment type="subcellular location">
    <subcellularLocation>
        <location evidence="5">Cell membrane</location>
        <topology evidence="5">Peripheral membrane protein</topology>
        <orientation evidence="5">Cytoplasmic side</orientation>
    </subcellularLocation>
    <text evidence="5">Localizes to the Z ring in an FtsZ-dependent manner. Targeted to the membrane through a conserved C-terminal amphipathic helix.</text>
</comment>
<evidence type="ECO:0000256" key="5">
    <source>
        <dbReference type="HAMAP-Rule" id="MF_02033"/>
    </source>
</evidence>
<keyword evidence="1 5" id="KW-1003">Cell membrane</keyword>
<name>A0A2P8QZN1_9BACT</name>
<accession>A0A2P8QZN1</accession>
<feature type="compositionally biased region" description="Polar residues" evidence="7">
    <location>
        <begin position="405"/>
        <end position="416"/>
    </location>
</feature>
<comment type="caution">
    <text evidence="9">The sequence shown here is derived from an EMBL/GenBank/DDBJ whole genome shotgun (WGS) entry which is preliminary data.</text>
</comment>
<dbReference type="PANTHER" id="PTHR32432">
    <property type="entry name" value="CELL DIVISION PROTEIN FTSA-RELATED"/>
    <property type="match status" value="1"/>
</dbReference>
<keyword evidence="4 5" id="KW-0131">Cell cycle</keyword>